<evidence type="ECO:0000256" key="4">
    <source>
        <dbReference type="ARBA" id="ARBA00023242"/>
    </source>
</evidence>
<gene>
    <name evidence="6" type="ORF">ACHAWO_006214</name>
</gene>
<dbReference type="PANTHER" id="PTHR44040:SF1">
    <property type="entry name" value="RETINOBLASTOMA-BINDING PROTEIN 5"/>
    <property type="match status" value="1"/>
</dbReference>
<dbReference type="GO" id="GO:0005634">
    <property type="term" value="C:nucleus"/>
    <property type="evidence" value="ECO:0007669"/>
    <property type="project" value="UniProtKB-SubCell"/>
</dbReference>
<evidence type="ECO:0000256" key="1">
    <source>
        <dbReference type="ARBA" id="ARBA00004123"/>
    </source>
</evidence>
<evidence type="ECO:0000256" key="2">
    <source>
        <dbReference type="ARBA" id="ARBA00022574"/>
    </source>
</evidence>
<evidence type="ECO:0000313" key="6">
    <source>
        <dbReference type="EMBL" id="KAL3805410.1"/>
    </source>
</evidence>
<feature type="region of interest" description="Disordered" evidence="5">
    <location>
        <begin position="86"/>
        <end position="163"/>
    </location>
</feature>
<dbReference type="Pfam" id="PF00400">
    <property type="entry name" value="WD40"/>
    <property type="match status" value="1"/>
</dbReference>
<evidence type="ECO:0000256" key="3">
    <source>
        <dbReference type="ARBA" id="ARBA00022737"/>
    </source>
</evidence>
<dbReference type="InterPro" id="IPR037850">
    <property type="entry name" value="RBBP5/Swd1"/>
</dbReference>
<evidence type="ECO:0000256" key="5">
    <source>
        <dbReference type="SAM" id="MobiDB-lite"/>
    </source>
</evidence>
<organism evidence="6 7">
    <name type="scientific">Cyclotella atomus</name>
    <dbReference type="NCBI Taxonomy" id="382360"/>
    <lineage>
        <taxon>Eukaryota</taxon>
        <taxon>Sar</taxon>
        <taxon>Stramenopiles</taxon>
        <taxon>Ochrophyta</taxon>
        <taxon>Bacillariophyta</taxon>
        <taxon>Coscinodiscophyceae</taxon>
        <taxon>Thalassiosirophycidae</taxon>
        <taxon>Stephanodiscales</taxon>
        <taxon>Stephanodiscaceae</taxon>
        <taxon>Cyclotella</taxon>
    </lineage>
</organism>
<feature type="region of interest" description="Disordered" evidence="5">
    <location>
        <begin position="279"/>
        <end position="301"/>
    </location>
</feature>
<sequence>MNLNFLNPSKLPDRIDSTLVIPRMLHPPMPEGHFYSSVSKSTTTTDVPDVEMKDATQEDEQLKQMSAIPKKKPKLLFKQTISLNQDVDDTAKDGEGRAQQTNDASPMEMIVSTAEEEEEGEVTQQQKQPSLSSEQLQAEPSNNTNTTNNKTKKKRKDIVKPSATKEDLHATAWTACNSISFNQNGAYLSSGHASGLVSVHSFASRCLNAVYSPPDQETLKDNNEMKHVNGTTSLCWNRSGRYLLAGAYGDTILRYVDNSHPCVAWECADRLRNVGLMGENQQTPPPTAVGGAKSGGDSDSKTTDVVEHILKDAKESVETVYLRNYNSSEEVDIPLDLNVTSIGTGRLLTTRQQPRSLVGGHPHPSLVDASSSIGTNNKPHTTVQCIRHPYILYQLPQPLGGTVQLHSIHDDIGLVCMMDGSLALFHIPSVAFYELSLPNIKEALKDADENLAGNLMYLIPPPTGRVVNQYSVLCATFGKGRHEKMIYALTKCGSVMSLELTLSMVHMLQGKKEETSGNNVIVRPVAVAKIPGGANAIQITANERFVLVNSCDALRLYNAEEFKTENDTMVPEYVFMDPVSKAPWISCDFLLDEYVVGGCNSNPPGDNYQLFLWNAVTGELLDQLTGPQVTLYCLDCHPTRPFIAVGTSDGMVDVWGYRTDWIAFAPDFQALQQNVLYEEKEDEFDVVVDDGNEEGGKSDGASNKPESEDEHVDILTKMESPALSNDSDQFCFGLRVLKMIPDKPSKKTEHDG</sequence>
<proteinExistence type="predicted"/>
<dbReference type="InterPro" id="IPR036322">
    <property type="entry name" value="WD40_repeat_dom_sf"/>
</dbReference>
<protein>
    <submittedName>
        <fullName evidence="6">Uncharacterized protein</fullName>
    </submittedName>
</protein>
<dbReference type="SUPFAM" id="SSF50978">
    <property type="entry name" value="WD40 repeat-like"/>
    <property type="match status" value="1"/>
</dbReference>
<dbReference type="Gene3D" id="2.130.10.10">
    <property type="entry name" value="YVTN repeat-like/Quinoprotein amine dehydrogenase"/>
    <property type="match status" value="2"/>
</dbReference>
<accession>A0ABD3RB41</accession>
<name>A0ABD3RB41_9STRA</name>
<evidence type="ECO:0000313" key="7">
    <source>
        <dbReference type="Proteomes" id="UP001530400"/>
    </source>
</evidence>
<dbReference type="InterPro" id="IPR015943">
    <property type="entry name" value="WD40/YVTN_repeat-like_dom_sf"/>
</dbReference>
<dbReference type="InterPro" id="IPR001680">
    <property type="entry name" value="WD40_rpt"/>
</dbReference>
<feature type="compositionally biased region" description="Polar residues" evidence="5">
    <location>
        <begin position="122"/>
        <end position="141"/>
    </location>
</feature>
<keyword evidence="2" id="KW-0853">WD repeat</keyword>
<feature type="region of interest" description="Disordered" evidence="5">
    <location>
        <begin position="689"/>
        <end position="727"/>
    </location>
</feature>
<keyword evidence="4" id="KW-0539">Nucleus</keyword>
<dbReference type="AlphaFoldDB" id="A0ABD3RB41"/>
<dbReference type="PANTHER" id="PTHR44040">
    <property type="entry name" value="RETINOBLASTOMA-BINDING PROTEIN 5"/>
    <property type="match status" value="1"/>
</dbReference>
<dbReference type="EMBL" id="JALLPJ020000005">
    <property type="protein sequence ID" value="KAL3805410.1"/>
    <property type="molecule type" value="Genomic_DNA"/>
</dbReference>
<comment type="caution">
    <text evidence="6">The sequence shown here is derived from an EMBL/GenBank/DDBJ whole genome shotgun (WGS) entry which is preliminary data.</text>
</comment>
<dbReference type="Proteomes" id="UP001530400">
    <property type="component" value="Unassembled WGS sequence"/>
</dbReference>
<keyword evidence="3" id="KW-0677">Repeat</keyword>
<dbReference type="SMART" id="SM00320">
    <property type="entry name" value="WD40"/>
    <property type="match status" value="3"/>
</dbReference>
<comment type="subcellular location">
    <subcellularLocation>
        <location evidence="1">Nucleus</location>
    </subcellularLocation>
</comment>
<keyword evidence="7" id="KW-1185">Reference proteome</keyword>
<reference evidence="6 7" key="1">
    <citation type="submission" date="2024-10" db="EMBL/GenBank/DDBJ databases">
        <title>Updated reference genomes for cyclostephanoid diatoms.</title>
        <authorList>
            <person name="Roberts W.R."/>
            <person name="Alverson A.J."/>
        </authorList>
    </citation>
    <scope>NUCLEOTIDE SEQUENCE [LARGE SCALE GENOMIC DNA]</scope>
    <source>
        <strain evidence="6 7">AJA010-31</strain>
    </source>
</reference>